<evidence type="ECO:0000256" key="2">
    <source>
        <dbReference type="PIRSR" id="PIRSR007531-2"/>
    </source>
</evidence>
<accession>A0A1U7NSR5</accession>
<dbReference type="Proteomes" id="UP000186607">
    <property type="component" value="Unassembled WGS sequence"/>
</dbReference>
<keyword evidence="3" id="KW-0808">Transferase</keyword>
<dbReference type="GO" id="GO:0016740">
    <property type="term" value="F:transferase activity"/>
    <property type="evidence" value="ECO:0007669"/>
    <property type="project" value="UniProtKB-KW"/>
</dbReference>
<dbReference type="InterPro" id="IPR027417">
    <property type="entry name" value="P-loop_NTPase"/>
</dbReference>
<dbReference type="Gene3D" id="3.40.50.300">
    <property type="entry name" value="P-loop containing nucleotide triphosphate hydrolases"/>
    <property type="match status" value="1"/>
</dbReference>
<sequence>MTPLPGHIILINGASSAGKTTLCRALRDALDIPFLHFSLDFFMFGADVLPRTPQGKVRDWPRIRPQVFGGFYRCLPALLEAGNNLVVDLIIENRAQRDHLRELLAPHDVYLVGLHCPVGELERREAARGDRQTGEARRDARTVHTFSAYDLEIDCGDALLHNVARVIGGWTARTAPHIWGSGPAGEAAAPRVSASGPVP</sequence>
<dbReference type="SUPFAM" id="SSF52540">
    <property type="entry name" value="P-loop containing nucleoside triphosphate hydrolases"/>
    <property type="match status" value="1"/>
</dbReference>
<comment type="caution">
    <text evidence="3">The sequence shown here is derived from an EMBL/GenBank/DDBJ whole genome shotgun (WGS) entry which is preliminary data.</text>
</comment>
<evidence type="ECO:0000313" key="4">
    <source>
        <dbReference type="Proteomes" id="UP000186607"/>
    </source>
</evidence>
<reference evidence="3 4" key="1">
    <citation type="submission" date="2017-01" db="EMBL/GenBank/DDBJ databases">
        <title>Genome Analysis of Deinococcus marmoris KOPRI26562.</title>
        <authorList>
            <person name="Kim J.H."/>
            <person name="Oh H.-M."/>
        </authorList>
    </citation>
    <scope>NUCLEOTIDE SEQUENCE [LARGE SCALE GENOMIC DNA]</scope>
    <source>
        <strain evidence="3 4">KOPRI26562</strain>
    </source>
</reference>
<evidence type="ECO:0000256" key="1">
    <source>
        <dbReference type="PIRSR" id="PIRSR007531-1"/>
    </source>
</evidence>
<dbReference type="OrthoDB" id="9811101at2"/>
<evidence type="ECO:0000313" key="3">
    <source>
        <dbReference type="EMBL" id="OLV15962.1"/>
    </source>
</evidence>
<proteinExistence type="predicted"/>
<dbReference type="Pfam" id="PF07931">
    <property type="entry name" value="CPT"/>
    <property type="match status" value="1"/>
</dbReference>
<name>A0A1U7NSR5_9DEIO</name>
<gene>
    <name evidence="3" type="ORF">BOO71_0013252</name>
</gene>
<protein>
    <submittedName>
        <fullName evidence="3">Chloramphenicol 3-O phosphotransferase</fullName>
    </submittedName>
</protein>
<dbReference type="RefSeq" id="WP_075836378.1">
    <property type="nucleotide sequence ID" value="NZ_MSTI01000157.1"/>
</dbReference>
<dbReference type="InterPro" id="IPR012853">
    <property type="entry name" value="CPT"/>
</dbReference>
<keyword evidence="4" id="KW-1185">Reference proteome</keyword>
<dbReference type="STRING" id="249408.BOO71_0013252"/>
<dbReference type="AlphaFoldDB" id="A0A1U7NSR5"/>
<dbReference type="PIRSF" id="PIRSF007531">
    <property type="entry name" value="CPT"/>
    <property type="match status" value="1"/>
</dbReference>
<feature type="binding site" evidence="2">
    <location>
        <begin position="13"/>
        <end position="20"/>
    </location>
    <ligand>
        <name>ATP</name>
        <dbReference type="ChEBI" id="CHEBI:30616"/>
    </ligand>
</feature>
<dbReference type="EMBL" id="MSTI01000157">
    <property type="protein sequence ID" value="OLV15962.1"/>
    <property type="molecule type" value="Genomic_DNA"/>
</dbReference>
<organism evidence="3 4">
    <name type="scientific">Deinococcus marmoris</name>
    <dbReference type="NCBI Taxonomy" id="249408"/>
    <lineage>
        <taxon>Bacteria</taxon>
        <taxon>Thermotogati</taxon>
        <taxon>Deinococcota</taxon>
        <taxon>Deinococci</taxon>
        <taxon>Deinococcales</taxon>
        <taxon>Deinococcaceae</taxon>
        <taxon>Deinococcus</taxon>
    </lineage>
</organism>
<feature type="active site" evidence="1">
    <location>
        <position position="40"/>
    </location>
</feature>
<dbReference type="GO" id="GO:0005524">
    <property type="term" value="F:ATP binding"/>
    <property type="evidence" value="ECO:0007669"/>
    <property type="project" value="InterPro"/>
</dbReference>